<name>A0AAD4R7K8_9BILA</name>
<dbReference type="EMBL" id="JAKKPZ010000012">
    <property type="protein sequence ID" value="KAI1714956.1"/>
    <property type="molecule type" value="Genomic_DNA"/>
</dbReference>
<keyword evidence="2" id="KW-1185">Reference proteome</keyword>
<dbReference type="Proteomes" id="UP001201812">
    <property type="component" value="Unassembled WGS sequence"/>
</dbReference>
<evidence type="ECO:0000313" key="2">
    <source>
        <dbReference type="Proteomes" id="UP001201812"/>
    </source>
</evidence>
<reference evidence="1" key="1">
    <citation type="submission" date="2022-01" db="EMBL/GenBank/DDBJ databases">
        <title>Genome Sequence Resource for Two Populations of Ditylenchus destructor, the Migratory Endoparasitic Phytonematode.</title>
        <authorList>
            <person name="Zhang H."/>
            <person name="Lin R."/>
            <person name="Xie B."/>
        </authorList>
    </citation>
    <scope>NUCLEOTIDE SEQUENCE</scope>
    <source>
        <strain evidence="1">BazhouSP</strain>
    </source>
</reference>
<accession>A0AAD4R7K8</accession>
<comment type="caution">
    <text evidence="1">The sequence shown here is derived from an EMBL/GenBank/DDBJ whole genome shotgun (WGS) entry which is preliminary data.</text>
</comment>
<dbReference type="AlphaFoldDB" id="A0AAD4R7K8"/>
<organism evidence="1 2">
    <name type="scientific">Ditylenchus destructor</name>
    <dbReference type="NCBI Taxonomy" id="166010"/>
    <lineage>
        <taxon>Eukaryota</taxon>
        <taxon>Metazoa</taxon>
        <taxon>Ecdysozoa</taxon>
        <taxon>Nematoda</taxon>
        <taxon>Chromadorea</taxon>
        <taxon>Rhabditida</taxon>
        <taxon>Tylenchina</taxon>
        <taxon>Tylenchomorpha</taxon>
        <taxon>Sphaerularioidea</taxon>
        <taxon>Anguinidae</taxon>
        <taxon>Anguininae</taxon>
        <taxon>Ditylenchus</taxon>
    </lineage>
</organism>
<protein>
    <submittedName>
        <fullName evidence="1">Uncharacterized protein</fullName>
    </submittedName>
</protein>
<sequence>MTDRIFGDSAGSYDTIFGPRIQMRYYTPRQKIPSPTWYVPKLVSPNLVLKDCLKRPGEFVNVLNVFLTSKVMAQMANDSSRWDKLPQKRH</sequence>
<proteinExistence type="predicted"/>
<evidence type="ECO:0000313" key="1">
    <source>
        <dbReference type="EMBL" id="KAI1714956.1"/>
    </source>
</evidence>
<gene>
    <name evidence="1" type="ORF">DdX_08231</name>
</gene>